<evidence type="ECO:0000313" key="6">
    <source>
        <dbReference type="EMBL" id="EFF75469.1"/>
    </source>
</evidence>
<feature type="domain" description="IclR-ED" evidence="5">
    <location>
        <begin position="105"/>
        <end position="265"/>
    </location>
</feature>
<dbReference type="SUPFAM" id="SSF55781">
    <property type="entry name" value="GAF domain-like"/>
    <property type="match status" value="1"/>
</dbReference>
<dbReference type="eggNOG" id="COG1414">
    <property type="taxonomic scope" value="Bacteria"/>
</dbReference>
<dbReference type="Proteomes" id="UP000004510">
    <property type="component" value="Unassembled WGS sequence"/>
</dbReference>
<dbReference type="SMART" id="SM00346">
    <property type="entry name" value="HTH_ICLR"/>
    <property type="match status" value="1"/>
</dbReference>
<dbReference type="PATRIC" id="fig|742159.3.peg.4152"/>
<accession>D4XCJ8</accession>
<dbReference type="InterPro" id="IPR050707">
    <property type="entry name" value="HTH_MetabolicPath_Reg"/>
</dbReference>
<evidence type="ECO:0000256" key="2">
    <source>
        <dbReference type="ARBA" id="ARBA00023125"/>
    </source>
</evidence>
<dbReference type="Gene3D" id="3.30.450.40">
    <property type="match status" value="2"/>
</dbReference>
<dbReference type="InterPro" id="IPR029016">
    <property type="entry name" value="GAF-like_dom_sf"/>
</dbReference>
<dbReference type="PANTHER" id="PTHR30136">
    <property type="entry name" value="HELIX-TURN-HELIX TRANSCRIPTIONAL REGULATOR, ICLR FAMILY"/>
    <property type="match status" value="1"/>
</dbReference>
<evidence type="ECO:0000256" key="1">
    <source>
        <dbReference type="ARBA" id="ARBA00023015"/>
    </source>
</evidence>
<dbReference type="PROSITE" id="PS51077">
    <property type="entry name" value="HTH_ICLR"/>
    <property type="match status" value="1"/>
</dbReference>
<sequence>MAAPDVLKDGICRSPLPSLSLATMPRKAATESVAAADAAAGGVAAVDRALSLMAVFTPQDRTLSLGELAERTRLYKSTVLRLLASLEHAQWIQRLEDGRYALGPEVARLHGIYSASFSLEHVVVPVLRDLVAATGESAAYHVRQGDARLCLYRVDSPHPVRDHIRAGDLLPLERGSGGRVLTAFDDILGKAPGPEQALYARIRQDGYFAATGDRLSEVAGISAPVFLLSGGIAAAVTLTAPAHRYNPDHLAHVLNAARRLSGRVG</sequence>
<feature type="domain" description="HTH iclR-type" evidence="4">
    <location>
        <begin position="43"/>
        <end position="104"/>
    </location>
</feature>
<dbReference type="InterPro" id="IPR014757">
    <property type="entry name" value="Tscrpt_reg_IclR_C"/>
</dbReference>
<protein>
    <submittedName>
        <fullName evidence="6">IclR helix-turn-helix domain protein</fullName>
    </submittedName>
</protein>
<dbReference type="GO" id="GO:0003700">
    <property type="term" value="F:DNA-binding transcription factor activity"/>
    <property type="evidence" value="ECO:0007669"/>
    <property type="project" value="TreeGrafter"/>
</dbReference>
<dbReference type="EMBL" id="ADMS01000072">
    <property type="protein sequence ID" value="EFF75469.1"/>
    <property type="molecule type" value="Genomic_DNA"/>
</dbReference>
<evidence type="ECO:0000256" key="3">
    <source>
        <dbReference type="ARBA" id="ARBA00023163"/>
    </source>
</evidence>
<dbReference type="Pfam" id="PF01614">
    <property type="entry name" value="IclR_C"/>
    <property type="match status" value="1"/>
</dbReference>
<dbReference type="SUPFAM" id="SSF46785">
    <property type="entry name" value="Winged helix' DNA-binding domain"/>
    <property type="match status" value="1"/>
</dbReference>
<dbReference type="AlphaFoldDB" id="D4XCJ8"/>
<evidence type="ECO:0000259" key="5">
    <source>
        <dbReference type="PROSITE" id="PS51078"/>
    </source>
</evidence>
<keyword evidence="3" id="KW-0804">Transcription</keyword>
<dbReference type="InterPro" id="IPR036390">
    <property type="entry name" value="WH_DNA-bd_sf"/>
</dbReference>
<dbReference type="InterPro" id="IPR036388">
    <property type="entry name" value="WH-like_DNA-bd_sf"/>
</dbReference>
<dbReference type="InterPro" id="IPR005471">
    <property type="entry name" value="Tscrpt_reg_IclR_N"/>
</dbReference>
<dbReference type="GO" id="GO:0003677">
    <property type="term" value="F:DNA binding"/>
    <property type="evidence" value="ECO:0007669"/>
    <property type="project" value="UniProtKB-KW"/>
</dbReference>
<name>D4XCJ8_9BURK</name>
<evidence type="ECO:0000313" key="7">
    <source>
        <dbReference type="Proteomes" id="UP000004510"/>
    </source>
</evidence>
<dbReference type="GO" id="GO:0045892">
    <property type="term" value="P:negative regulation of DNA-templated transcription"/>
    <property type="evidence" value="ECO:0007669"/>
    <property type="project" value="TreeGrafter"/>
</dbReference>
<dbReference type="Gene3D" id="1.10.10.10">
    <property type="entry name" value="Winged helix-like DNA-binding domain superfamily/Winged helix DNA-binding domain"/>
    <property type="match status" value="1"/>
</dbReference>
<organism evidence="6 7">
    <name type="scientific">Achromobacter piechaudii ATCC 43553</name>
    <dbReference type="NCBI Taxonomy" id="742159"/>
    <lineage>
        <taxon>Bacteria</taxon>
        <taxon>Pseudomonadati</taxon>
        <taxon>Pseudomonadota</taxon>
        <taxon>Betaproteobacteria</taxon>
        <taxon>Burkholderiales</taxon>
        <taxon>Alcaligenaceae</taxon>
        <taxon>Achromobacter</taxon>
    </lineage>
</organism>
<dbReference type="HOGENOM" id="CLU_062618_4_1_4"/>
<dbReference type="PANTHER" id="PTHR30136:SF39">
    <property type="entry name" value="TRANSCRIPTIONAL REGULATORY PROTEIN"/>
    <property type="match status" value="1"/>
</dbReference>
<proteinExistence type="predicted"/>
<dbReference type="PROSITE" id="PS51078">
    <property type="entry name" value="ICLR_ED"/>
    <property type="match status" value="1"/>
</dbReference>
<evidence type="ECO:0000259" key="4">
    <source>
        <dbReference type="PROSITE" id="PS51077"/>
    </source>
</evidence>
<dbReference type="Pfam" id="PF09339">
    <property type="entry name" value="HTH_IclR"/>
    <property type="match status" value="1"/>
</dbReference>
<comment type="caution">
    <text evidence="6">The sequence shown here is derived from an EMBL/GenBank/DDBJ whole genome shotgun (WGS) entry which is preliminary data.</text>
</comment>
<keyword evidence="2" id="KW-0238">DNA-binding</keyword>
<gene>
    <name evidence="6" type="ORF">HMPREF0004_3195</name>
</gene>
<keyword evidence="1" id="KW-0805">Transcription regulation</keyword>
<reference evidence="7" key="1">
    <citation type="submission" date="2010-03" db="EMBL/GenBank/DDBJ databases">
        <title>Complete sequence of Mobiluncus curtisii ATCC 43063.</title>
        <authorList>
            <person name="Muzny D."/>
            <person name="Qin X."/>
            <person name="Deng J."/>
            <person name="Jiang H."/>
            <person name="Liu Y."/>
            <person name="Qu J."/>
            <person name="Song X.-Z."/>
            <person name="Zhang L."/>
            <person name="Thornton R."/>
            <person name="Coyle M."/>
            <person name="Francisco L."/>
            <person name="Jackson L."/>
            <person name="Javaid M."/>
            <person name="Korchina V."/>
            <person name="Kovar C."/>
            <person name="Mata R."/>
            <person name="Mathew T."/>
            <person name="Ngo R."/>
            <person name="Nguyen L."/>
            <person name="Nguyen N."/>
            <person name="Okwuonu G."/>
            <person name="Ongeri F."/>
            <person name="Pham C."/>
            <person name="Simmons D."/>
            <person name="Wilczek-Boney K."/>
            <person name="Hale W."/>
            <person name="Jakkamsetti A."/>
            <person name="Pham P."/>
            <person name="Ruth R."/>
            <person name="San Lucas F."/>
            <person name="Warren J."/>
            <person name="Zhang J."/>
            <person name="Zhao Z."/>
            <person name="Zhou C."/>
            <person name="Zhu D."/>
            <person name="Lee S."/>
            <person name="Bess C."/>
            <person name="Blankenburg K."/>
            <person name="Forbes L."/>
            <person name="Fu Q."/>
            <person name="Gubbala S."/>
            <person name="Hirani K."/>
            <person name="Jayaseelan J.C."/>
            <person name="Lara F."/>
            <person name="Munidasa M."/>
            <person name="Palculict T."/>
            <person name="Patil S."/>
            <person name="Pu L.-L."/>
            <person name="Saada N."/>
            <person name="Tang L."/>
            <person name="Weissenberger G."/>
            <person name="Zhu Y."/>
            <person name="Hemphill L."/>
            <person name="Shang Y."/>
            <person name="Youmans B."/>
            <person name="Ayvaz T."/>
            <person name="Ross M."/>
            <person name="Santibanez J."/>
            <person name="Aqrawi P."/>
            <person name="Gross S."/>
            <person name="Joshi V."/>
            <person name="Fowler G."/>
            <person name="Nazareth L."/>
            <person name="Reid J."/>
            <person name="Worley K."/>
            <person name="Petrosino J."/>
            <person name="Highlander S."/>
            <person name="Gibbs R."/>
            <person name="Gibbs R."/>
        </authorList>
    </citation>
    <scope>NUCLEOTIDE SEQUENCE [LARGE SCALE GENOMIC DNA]</scope>
    <source>
        <strain evidence="7">ATCC 43553</strain>
    </source>
</reference>